<proteinExistence type="predicted"/>
<evidence type="ECO:0000313" key="2">
    <source>
        <dbReference type="EnsemblMetazoa" id="PPA37909.1"/>
    </source>
</evidence>
<name>A0A2A6CRE2_PRIPA</name>
<reference evidence="3" key="1">
    <citation type="journal article" date="2008" name="Nat. Genet.">
        <title>The Pristionchus pacificus genome provides a unique perspective on nematode lifestyle and parasitism.</title>
        <authorList>
            <person name="Dieterich C."/>
            <person name="Clifton S.W."/>
            <person name="Schuster L.N."/>
            <person name="Chinwalla A."/>
            <person name="Delehaunty K."/>
            <person name="Dinkelacker I."/>
            <person name="Fulton L."/>
            <person name="Fulton R."/>
            <person name="Godfrey J."/>
            <person name="Minx P."/>
            <person name="Mitreva M."/>
            <person name="Roeseler W."/>
            <person name="Tian H."/>
            <person name="Witte H."/>
            <person name="Yang S.P."/>
            <person name="Wilson R.K."/>
            <person name="Sommer R.J."/>
        </authorList>
    </citation>
    <scope>NUCLEOTIDE SEQUENCE [LARGE SCALE GENOMIC DNA]</scope>
    <source>
        <strain evidence="3">PS312</strain>
    </source>
</reference>
<organism evidence="2 3">
    <name type="scientific">Pristionchus pacificus</name>
    <name type="common">Parasitic nematode worm</name>
    <dbReference type="NCBI Taxonomy" id="54126"/>
    <lineage>
        <taxon>Eukaryota</taxon>
        <taxon>Metazoa</taxon>
        <taxon>Ecdysozoa</taxon>
        <taxon>Nematoda</taxon>
        <taxon>Chromadorea</taxon>
        <taxon>Rhabditida</taxon>
        <taxon>Rhabditina</taxon>
        <taxon>Diplogasteromorpha</taxon>
        <taxon>Diplogasteroidea</taxon>
        <taxon>Neodiplogasteridae</taxon>
        <taxon>Pristionchus</taxon>
    </lineage>
</organism>
<dbReference type="AlphaFoldDB" id="A0A2A6CRE2"/>
<reference evidence="2" key="2">
    <citation type="submission" date="2022-06" db="UniProtKB">
        <authorList>
            <consortium name="EnsemblMetazoa"/>
        </authorList>
    </citation>
    <scope>IDENTIFICATION</scope>
    <source>
        <strain evidence="2">PS312</strain>
    </source>
</reference>
<dbReference type="Proteomes" id="UP000005239">
    <property type="component" value="Unassembled WGS sequence"/>
</dbReference>
<dbReference type="EnsemblMetazoa" id="PPA37909.1">
    <property type="protein sequence ID" value="PPA37909.1"/>
    <property type="gene ID" value="WBGene00276278"/>
</dbReference>
<accession>A0A2A6CRE2</accession>
<keyword evidence="3" id="KW-1185">Reference proteome</keyword>
<evidence type="ECO:0000313" key="3">
    <source>
        <dbReference type="Proteomes" id="UP000005239"/>
    </source>
</evidence>
<feature type="region of interest" description="Disordered" evidence="1">
    <location>
        <begin position="1"/>
        <end position="22"/>
    </location>
</feature>
<evidence type="ECO:0000256" key="1">
    <source>
        <dbReference type="SAM" id="MobiDB-lite"/>
    </source>
</evidence>
<feature type="region of interest" description="Disordered" evidence="1">
    <location>
        <begin position="115"/>
        <end position="140"/>
    </location>
</feature>
<protein>
    <submittedName>
        <fullName evidence="2">Uncharacterized protein</fullName>
    </submittedName>
</protein>
<accession>A0A8R1USK3</accession>
<sequence>MTSSHPHTCHSEMCRRRAHSSRPSLPGCLDKISASIICHHGGSGAHLLYSEGRSSRTVASARSIFSWEKAISQKRLRRPGPARRTVYQILPFEYRACGDRWTDWARPRRHLREEELRGRHSNGPDSQRHRRDGLDREGIGGLSELSSARTLLPSLDRSALPRHSAPRAASIVVLRRASNRKSCELPSHTDSPSIDRPCPSLQVRLPAIRHVVAGMDGLASNSASSGIEWDATALLLSITSFRSVREGSPSLSVPPPSSSRYYQQGWEWYR</sequence>
<gene>
    <name evidence="2" type="primary">WBGene00276278</name>
</gene>